<name>N1WG82_9LEPT</name>
<comment type="caution">
    <text evidence="1">The sequence shown here is derived from an EMBL/GenBank/DDBJ whole genome shotgun (WGS) entry which is preliminary data.</text>
</comment>
<dbReference type="STRING" id="1218598.LEP1GSC060_1674"/>
<reference evidence="1" key="1">
    <citation type="submission" date="2013-03" db="EMBL/GenBank/DDBJ databases">
        <authorList>
            <person name="Harkins D.M."/>
            <person name="Durkin A.S."/>
            <person name="Brinkac L.M."/>
            <person name="Haft D.H."/>
            <person name="Selengut J.D."/>
            <person name="Sanka R."/>
            <person name="DePew J."/>
            <person name="Purushe J."/>
            <person name="Hartskeerl R.A."/>
            <person name="Ahmed A."/>
            <person name="van der Linden H."/>
            <person name="Goris M.G.A."/>
            <person name="Vinetz J.M."/>
            <person name="Sutton G.G."/>
            <person name="Nierman W.C."/>
            <person name="Fouts D.E."/>
        </authorList>
    </citation>
    <scope>NUCLEOTIDE SEQUENCE [LARGE SCALE GENOMIC DNA]</scope>
    <source>
        <strain evidence="1">ICFT</strain>
    </source>
</reference>
<gene>
    <name evidence="1" type="ORF">LEP1GSC060_1674</name>
</gene>
<dbReference type="AlphaFoldDB" id="N1WG82"/>
<proteinExistence type="predicted"/>
<accession>N1WG82</accession>
<dbReference type="EMBL" id="AOHC02000052">
    <property type="protein sequence ID" value="EMY76337.1"/>
    <property type="molecule type" value="Genomic_DNA"/>
</dbReference>
<evidence type="ECO:0000313" key="1">
    <source>
        <dbReference type="EMBL" id="EMY76337.1"/>
    </source>
</evidence>
<evidence type="ECO:0000313" key="2">
    <source>
        <dbReference type="Proteomes" id="UP000012313"/>
    </source>
</evidence>
<organism evidence="1 2">
    <name type="scientific">Leptospira weilii serovar Ranarum str. ICFT</name>
    <dbReference type="NCBI Taxonomy" id="1218598"/>
    <lineage>
        <taxon>Bacteria</taxon>
        <taxon>Pseudomonadati</taxon>
        <taxon>Spirochaetota</taxon>
        <taxon>Spirochaetia</taxon>
        <taxon>Leptospirales</taxon>
        <taxon>Leptospiraceae</taxon>
        <taxon>Leptospira</taxon>
    </lineage>
</organism>
<protein>
    <submittedName>
        <fullName evidence="1">Uncharacterized protein</fullName>
    </submittedName>
</protein>
<dbReference type="Proteomes" id="UP000012313">
    <property type="component" value="Unassembled WGS sequence"/>
</dbReference>
<sequence>METLNDTVGIETVIRCPSSLKRIRFFGFVPYFGKKEHHKIIMSLSQNLKQSQRFAAIPIKSDGWRTNSIRFLRFVGRF</sequence>
<keyword evidence="2" id="KW-1185">Reference proteome</keyword>